<feature type="compositionally biased region" description="Pro residues" evidence="1">
    <location>
        <begin position="374"/>
        <end position="390"/>
    </location>
</feature>
<feature type="compositionally biased region" description="Acidic residues" evidence="1">
    <location>
        <begin position="324"/>
        <end position="336"/>
    </location>
</feature>
<feature type="region of interest" description="Disordered" evidence="1">
    <location>
        <begin position="1"/>
        <end position="268"/>
    </location>
</feature>
<sequence length="750" mass="80790">MSTVRAAAKTFDHKPLNIGPKPYGGSNNNNKAKPVKKPSFLAANENLPKGTKPVISANELSTFKLKSSKTPNGGPTPNGVSTDDKSELKNVNLKPPVQRQQEKDKTRAVNKTPPAVPKKPPTDDELKVKVVEDKSADQIKNEKERASLPTGSVRNSKLKLFEKLAAGEDEPPVRRRNTKSGGSFASNSSSEPGSPPKLSTFKKPQPVKKPDSLPRKLDPQTLSIHQPILGPKPPKPIPAVRPLNPSSEPVIPTETALKSPVSPITKGPSPVAVPAPVAPFGGKAPQPQPVADAVEEELYDDVQGVAPAQQSQRVQIPSTQTESVNDEVIQDEIYDDVQDHPVAQQDELYDDVGSFPPPPPPSTVTQTPARPGQAPTPPVPLNRGPAPPAPISTASRVPPSMLNRNPLPAPIGQLPAPTGSGPAPEQGEEIYDDVGQAPVAEEIYDDVGGNELAQTGRPPIQPPSTLPIPKIDHAPIKTEKTFVKLPPEKFQIPYNLESWLKDILTANKNNLRNLDNNSLISPTTTTPNAIPLPQRTIGISSAAVDASNADVSTNNDDKKDKKKKEKEKKKQEKAEAKERQRRNKELSTFGLTLDILQSRLGGMYISSKDCSVKTKLHLSYKAGDELTMVEVAKQFRLKGKMVVQNNRDGKVGYVLKSDFGIPDDDPEEIEPEPEPVTPTLSTPSMNDVATSNVNMIETFDDEGDDIYDECGTALPPVVAAPPVPNTPRPQFAAAQVPTEAGPGEEIYEEL</sequence>
<accession>A0A7M5WZ10</accession>
<feature type="compositionally biased region" description="Low complexity" evidence="1">
    <location>
        <begin position="180"/>
        <end position="192"/>
    </location>
</feature>
<reference evidence="2" key="1">
    <citation type="submission" date="2021-01" db="UniProtKB">
        <authorList>
            <consortium name="EnsemblMetazoa"/>
        </authorList>
    </citation>
    <scope>IDENTIFICATION</scope>
</reference>
<organism evidence="2 3">
    <name type="scientific">Clytia hemisphaerica</name>
    <dbReference type="NCBI Taxonomy" id="252671"/>
    <lineage>
        <taxon>Eukaryota</taxon>
        <taxon>Metazoa</taxon>
        <taxon>Cnidaria</taxon>
        <taxon>Hydrozoa</taxon>
        <taxon>Hydroidolina</taxon>
        <taxon>Leptothecata</taxon>
        <taxon>Obeliida</taxon>
        <taxon>Clytiidae</taxon>
        <taxon>Clytia</taxon>
    </lineage>
</organism>
<dbReference type="AlphaFoldDB" id="A0A7M5WZ10"/>
<feature type="compositionally biased region" description="Basic and acidic residues" evidence="1">
    <location>
        <begin position="208"/>
        <end position="218"/>
    </location>
</feature>
<dbReference type="PANTHER" id="PTHR48125:SF12">
    <property type="entry name" value="AT HOOK TRANSCRIPTION FACTOR FAMILY-RELATED"/>
    <property type="match status" value="1"/>
</dbReference>
<dbReference type="PANTHER" id="PTHR48125">
    <property type="entry name" value="LP07818P1"/>
    <property type="match status" value="1"/>
</dbReference>
<feature type="compositionally biased region" description="Basic and acidic residues" evidence="1">
    <location>
        <begin position="120"/>
        <end position="146"/>
    </location>
</feature>
<feature type="region of interest" description="Disordered" evidence="1">
    <location>
        <begin position="659"/>
        <end position="685"/>
    </location>
</feature>
<dbReference type="EnsemblMetazoa" id="CLYHEMT015229.2">
    <property type="protein sequence ID" value="CLYHEMP015229.2"/>
    <property type="gene ID" value="CLYHEMG015229"/>
</dbReference>
<protein>
    <submittedName>
        <fullName evidence="2">Uncharacterized protein</fullName>
    </submittedName>
</protein>
<feature type="compositionally biased region" description="Polar residues" evidence="1">
    <location>
        <begin position="308"/>
        <end position="323"/>
    </location>
</feature>
<dbReference type="GeneID" id="136811140"/>
<feature type="compositionally biased region" description="Polar residues" evidence="1">
    <location>
        <begin position="58"/>
        <end position="81"/>
    </location>
</feature>
<dbReference type="RefSeq" id="XP_066923856.1">
    <property type="nucleotide sequence ID" value="XM_067067755.1"/>
</dbReference>
<feature type="compositionally biased region" description="Acidic residues" evidence="1">
    <location>
        <begin position="661"/>
        <end position="673"/>
    </location>
</feature>
<evidence type="ECO:0000313" key="2">
    <source>
        <dbReference type="EnsemblMetazoa" id="CLYHEMP015229.2"/>
    </source>
</evidence>
<feature type="region of interest" description="Disordered" evidence="1">
    <location>
        <begin position="543"/>
        <end position="583"/>
    </location>
</feature>
<keyword evidence="3" id="KW-1185">Reference proteome</keyword>
<evidence type="ECO:0000256" key="1">
    <source>
        <dbReference type="SAM" id="MobiDB-lite"/>
    </source>
</evidence>
<name>A0A7M5WZ10_9CNID</name>
<proteinExistence type="predicted"/>
<feature type="region of interest" description="Disordered" evidence="1">
    <location>
        <begin position="303"/>
        <end position="471"/>
    </location>
</feature>
<feature type="region of interest" description="Disordered" evidence="1">
    <location>
        <begin position="718"/>
        <end position="750"/>
    </location>
</feature>
<feature type="compositionally biased region" description="Pro residues" evidence="1">
    <location>
        <begin position="718"/>
        <end position="727"/>
    </location>
</feature>
<evidence type="ECO:0000313" key="3">
    <source>
        <dbReference type="Proteomes" id="UP000594262"/>
    </source>
</evidence>
<dbReference type="Proteomes" id="UP000594262">
    <property type="component" value="Unplaced"/>
</dbReference>
<feature type="compositionally biased region" description="Low complexity" evidence="1">
    <location>
        <begin position="543"/>
        <end position="554"/>
    </location>
</feature>
<feature type="compositionally biased region" description="Basic and acidic residues" evidence="1">
    <location>
        <begin position="568"/>
        <end position="578"/>
    </location>
</feature>
<feature type="compositionally biased region" description="Pro residues" evidence="1">
    <location>
        <begin position="230"/>
        <end position="239"/>
    </location>
</feature>